<protein>
    <submittedName>
        <fullName evidence="1">Uncharacterized protein</fullName>
    </submittedName>
</protein>
<dbReference type="EMBL" id="CP146022">
    <property type="protein sequence ID" value="WWQ65045.1"/>
    <property type="molecule type" value="Genomic_DNA"/>
</dbReference>
<name>A0ACD5ACT7_9ACTN</name>
<gene>
    <name evidence="1" type="ORF">V2W30_18000</name>
</gene>
<proteinExistence type="predicted"/>
<keyword evidence="2" id="KW-1185">Reference proteome</keyword>
<reference evidence="1" key="1">
    <citation type="journal article" date="2025" name="Int. J. Syst. Evol. Microbiol.">
        <title>Streptomyces citrinus sp. nov., with yellow diffusible pigment.</title>
        <authorList>
            <person name="He Y."/>
            <person name="Yang E."/>
            <person name="Xu J."/>
            <person name="Sun Y."/>
            <person name="Sun L."/>
        </authorList>
    </citation>
    <scope>NUCLEOTIDE SEQUENCE</scope>
    <source>
        <strain evidence="1">Q6</strain>
    </source>
</reference>
<evidence type="ECO:0000313" key="1">
    <source>
        <dbReference type="EMBL" id="WWQ65045.1"/>
    </source>
</evidence>
<accession>A0ACD5ACT7</accession>
<organism evidence="1 2">
    <name type="scientific">Streptomyces citrinus</name>
    <dbReference type="NCBI Taxonomy" id="3118173"/>
    <lineage>
        <taxon>Bacteria</taxon>
        <taxon>Bacillati</taxon>
        <taxon>Actinomycetota</taxon>
        <taxon>Actinomycetes</taxon>
        <taxon>Kitasatosporales</taxon>
        <taxon>Streptomycetaceae</taxon>
        <taxon>Streptomyces</taxon>
    </lineage>
</organism>
<evidence type="ECO:0000313" key="2">
    <source>
        <dbReference type="Proteomes" id="UP001432251"/>
    </source>
</evidence>
<sequence>MWFRQLKGTAAFAATAALAGSLIGAAAVPAAADVVSPFAKRYDESIYGDFTTIGNTVMGCPTTADDMPARCAVAANGEGKDNNNTFVMERINRAGTTDGYGSSTGRVTVPPGAKVAYARLFFGGNDGTYKGPSGAQLKRCDISGADVQPSPGDPLAAVPVVGVNGTAPSEVTPRNLVRDPASTSGPHYYTGEADVTNLFSGVTGTGAPIPVAVGDIWAPTGKGCVAGWSMTVVYKYDAPNDDYAPDRRNVYIYGGHVLQRSTSAATTVTVDGFYRTSGRPRASVTAYEGDWNTPGDRFAVGGQNITETHTGNTNNFFISEDDGALDPKMRNNLSIDAKEFDVSGGATRAAVQAEPIPVGATSTTLSFSTKGDTYVPSAFALSVPVPDLEITKTASPSQVRPGDTVTYTVAAHNISKLDYPNAKFTDDLGENLDDATYNGDAKASVGDVSYTAPKISYTGDIPAGETATITYSVKINDPVSGDGRLTNNIVADTPRTNCEDGSTDPKCGIAPVVEEPPAPTPGLEIVHQPQTPSAPPCATVKDTITVRNTGDRPRADATISWPAKNFTGTPTASSGTLTRKGSAFFWTGDVPAHGKVVIKGAVKISCTPGAVTVIPVTGEVSHTNCAARSRGGDDPCTAVVVTERRQARPVPPASGEELAETGSGSHTLLYGGLAVSLCGLGALVLAAVRGRKD</sequence>
<dbReference type="Proteomes" id="UP001432251">
    <property type="component" value="Chromosome"/>
</dbReference>